<evidence type="ECO:0000256" key="2">
    <source>
        <dbReference type="ARBA" id="ARBA00022803"/>
    </source>
</evidence>
<evidence type="ECO:0000256" key="3">
    <source>
        <dbReference type="SAM" id="MobiDB-lite"/>
    </source>
</evidence>
<organism evidence="4 5">
    <name type="scientific">Gonium pectorale</name>
    <name type="common">Green alga</name>
    <dbReference type="NCBI Taxonomy" id="33097"/>
    <lineage>
        <taxon>Eukaryota</taxon>
        <taxon>Viridiplantae</taxon>
        <taxon>Chlorophyta</taxon>
        <taxon>core chlorophytes</taxon>
        <taxon>Chlorophyceae</taxon>
        <taxon>CS clade</taxon>
        <taxon>Chlamydomonadales</taxon>
        <taxon>Volvocaceae</taxon>
        <taxon>Gonium</taxon>
    </lineage>
</organism>
<dbReference type="GO" id="GO:0051879">
    <property type="term" value="F:Hsp90 protein binding"/>
    <property type="evidence" value="ECO:0007669"/>
    <property type="project" value="TreeGrafter"/>
</dbReference>
<protein>
    <submittedName>
        <fullName evidence="4">Uncharacterized protein</fullName>
    </submittedName>
</protein>
<feature type="compositionally biased region" description="Basic residues" evidence="3">
    <location>
        <begin position="778"/>
        <end position="787"/>
    </location>
</feature>
<dbReference type="STRING" id="33097.A0A150GUB4"/>
<feature type="region of interest" description="Disordered" evidence="3">
    <location>
        <begin position="514"/>
        <end position="537"/>
    </location>
</feature>
<proteinExistence type="predicted"/>
<dbReference type="Gene3D" id="1.25.40.10">
    <property type="entry name" value="Tetratricopeptide repeat domain"/>
    <property type="match status" value="2"/>
</dbReference>
<sequence length="1090" mass="111759">MTSAMTLLEDEDGDVIMVALYNYLPSGLAHLSGLAAMRVAARELPEGQPVAIIEPFMKIMADGQPGVRVDNPKEVVKLEALLPGNAAALGADGRAHFAAAQYAQAADCFRAALARMPDAAGSGSALLLSTLLNISIAHHRRGDAARSLQAAAAAVALRPDSSKAHYRCAVALARLRAPLAARRNQLGRDTASGGAATAASGSGGGDAAAAAAVARATAAKETGNALFAEGRWDEALERYREAVRSLVESLPAAALLADLAACGLQSAQPRQALAAATAAAVLQPGNAKAHHRRAQAALALGWFWEATTANRVGLDSADPRDTAGVEALRAMCVRFFTAVFSQDDVAAKLARLKSDAPLEWAALQKDERVPPFHKEFSRAGRWPPLCKAEECGSRLWEAYELCVSMSSHLLSMTHMRGTDLLELMMRRGSGYDPSTFQSFANFAGPAIPMPPLKAPPPQASAGSATTCGGAGDGPGVPHTAGPRVHVAVAFVDLGTLAAAVDLPEWDEHVEAAVREPARQQQPQAAPSGRAAACSPPPPPTAPLLRWVGYEASPHCVAKALVLERMMRVGGPAATEHVLQVWYSSVWTRGTDAAFRAAVTELLRESSGGSPSTAVVPAAATTKPRAGSKAAGSALAPEVAATLAGWLLREVGLAESRRRWLKDWTRTFCAVGALKEKCDRLALTEYLLTGQLPGLGPAGELVGSAVMFGQPNGAPERCLNESFLQALPQDEIYAARLAAARGGVSDGGGDSGSGGGSNGNGGGGSGGDESSGGSGAHPRGGRKGRTGGRRATGASGGGRGAGAASAGTFDIVTAAAGILRRRVQRMAALVAGGRVEVQALLRCVEPGDASGAASIAALSPDSISWSNLPDHLPTSPRTFHALARACSRRPPAAAALGAATVHYMHTINWTFDVRGSSHLDLTMRYLSSDPVPAGAGGTGGSAAAAAAAEQMRRLSGIAQPGRSRGSGSGGGAAEGSGMPYQVPEELSRRILGLVEGGRDAVREDMGRRGGDAAAALLLEPPVENPRNVADFGLAVRHHQAWASAFFAAGGLAGTGAGAGCWAEVTSTPTFSPLGRCSAAFSLAFSYGNVAP</sequence>
<dbReference type="SUPFAM" id="SSF48452">
    <property type="entry name" value="TPR-like"/>
    <property type="match status" value="2"/>
</dbReference>
<feature type="region of interest" description="Disordered" evidence="3">
    <location>
        <begin position="955"/>
        <end position="978"/>
    </location>
</feature>
<evidence type="ECO:0000313" key="5">
    <source>
        <dbReference type="Proteomes" id="UP000075714"/>
    </source>
</evidence>
<feature type="compositionally biased region" description="Low complexity" evidence="3">
    <location>
        <begin position="518"/>
        <end position="533"/>
    </location>
</feature>
<dbReference type="PANTHER" id="PTHR22904">
    <property type="entry name" value="TPR REPEAT CONTAINING PROTEIN"/>
    <property type="match status" value="1"/>
</dbReference>
<dbReference type="InterPro" id="IPR011990">
    <property type="entry name" value="TPR-like_helical_dom_sf"/>
</dbReference>
<dbReference type="EMBL" id="LSYV01000009">
    <property type="protein sequence ID" value="KXZ52930.1"/>
    <property type="molecule type" value="Genomic_DNA"/>
</dbReference>
<keyword evidence="5" id="KW-1185">Reference proteome</keyword>
<keyword evidence="1" id="KW-0677">Repeat</keyword>
<evidence type="ECO:0000313" key="4">
    <source>
        <dbReference type="EMBL" id="KXZ52930.1"/>
    </source>
</evidence>
<gene>
    <name evidence="4" type="ORF">GPECTOR_8g306</name>
</gene>
<reference evidence="5" key="1">
    <citation type="journal article" date="2016" name="Nat. Commun.">
        <title>The Gonium pectorale genome demonstrates co-option of cell cycle regulation during the evolution of multicellularity.</title>
        <authorList>
            <person name="Hanschen E.R."/>
            <person name="Marriage T.N."/>
            <person name="Ferris P.J."/>
            <person name="Hamaji T."/>
            <person name="Toyoda A."/>
            <person name="Fujiyama A."/>
            <person name="Neme R."/>
            <person name="Noguchi H."/>
            <person name="Minakuchi Y."/>
            <person name="Suzuki M."/>
            <person name="Kawai-Toyooka H."/>
            <person name="Smith D.R."/>
            <person name="Sparks H."/>
            <person name="Anderson J."/>
            <person name="Bakaric R."/>
            <person name="Luria V."/>
            <person name="Karger A."/>
            <person name="Kirschner M.W."/>
            <person name="Durand P.M."/>
            <person name="Michod R.E."/>
            <person name="Nozaki H."/>
            <person name="Olson B.J."/>
        </authorList>
    </citation>
    <scope>NUCLEOTIDE SEQUENCE [LARGE SCALE GENOMIC DNA]</scope>
    <source>
        <strain evidence="5">NIES-2863</strain>
    </source>
</reference>
<name>A0A150GUB4_GONPE</name>
<dbReference type="SMART" id="SM00028">
    <property type="entry name" value="TPR"/>
    <property type="match status" value="4"/>
</dbReference>
<evidence type="ECO:0000256" key="1">
    <source>
        <dbReference type="ARBA" id="ARBA00022737"/>
    </source>
</evidence>
<comment type="caution">
    <text evidence="4">The sequence shown here is derived from an EMBL/GenBank/DDBJ whole genome shotgun (WGS) entry which is preliminary data.</text>
</comment>
<dbReference type="AlphaFoldDB" id="A0A150GUB4"/>
<feature type="compositionally biased region" description="Gly residues" evidence="3">
    <location>
        <begin position="743"/>
        <end position="774"/>
    </location>
</feature>
<dbReference type="PANTHER" id="PTHR22904:SF523">
    <property type="entry name" value="STRESS-INDUCED-PHOSPHOPROTEIN 1"/>
    <property type="match status" value="1"/>
</dbReference>
<dbReference type="OrthoDB" id="551739at2759"/>
<feature type="compositionally biased region" description="Gly residues" evidence="3">
    <location>
        <begin position="963"/>
        <end position="973"/>
    </location>
</feature>
<dbReference type="InterPro" id="IPR019734">
    <property type="entry name" value="TPR_rpt"/>
</dbReference>
<keyword evidence="2" id="KW-0802">TPR repeat</keyword>
<dbReference type="Proteomes" id="UP000075714">
    <property type="component" value="Unassembled WGS sequence"/>
</dbReference>
<accession>A0A150GUB4</accession>
<feature type="region of interest" description="Disordered" evidence="3">
    <location>
        <begin position="743"/>
        <end position="803"/>
    </location>
</feature>